<evidence type="ECO:0000313" key="1">
    <source>
        <dbReference type="EMBL" id="SUM47450.1"/>
    </source>
</evidence>
<protein>
    <submittedName>
        <fullName evidence="1">Uncharacterized protein</fullName>
    </submittedName>
</protein>
<sequence>MFDINKIKRIAKEIGVEVNPLDATGKSGLYFRNESGQLQKWDAIAEFGLNKMTAQRSNQSNNFFDKDFYITKNSDLVKTPYNNKARYYLTQIKSHKATIITEAA</sequence>
<dbReference type="EMBL" id="UHDP01000003">
    <property type="protein sequence ID" value="SUM47450.1"/>
    <property type="molecule type" value="Genomic_DNA"/>
</dbReference>
<accession>A0A380GAU8</accession>
<organism evidence="1 2">
    <name type="scientific">Staphylococcus intermedius NCTC 11048</name>
    <dbReference type="NCBI Taxonomy" id="1141106"/>
    <lineage>
        <taxon>Bacteria</taxon>
        <taxon>Bacillati</taxon>
        <taxon>Bacillota</taxon>
        <taxon>Bacilli</taxon>
        <taxon>Bacillales</taxon>
        <taxon>Staphylococcaceae</taxon>
        <taxon>Staphylococcus</taxon>
        <taxon>Staphylococcus intermedius group</taxon>
    </lineage>
</organism>
<evidence type="ECO:0000313" key="2">
    <source>
        <dbReference type="Proteomes" id="UP000255549"/>
    </source>
</evidence>
<dbReference type="Proteomes" id="UP000255549">
    <property type="component" value="Unassembled WGS sequence"/>
</dbReference>
<dbReference type="AlphaFoldDB" id="A0A380GAU8"/>
<proteinExistence type="predicted"/>
<dbReference type="OrthoDB" id="115856at2"/>
<gene>
    <name evidence="1" type="ORF">NCTC11048_02533</name>
</gene>
<dbReference type="STRING" id="1141106.GCA_000308095_01177"/>
<reference evidence="1 2" key="1">
    <citation type="submission" date="2018-06" db="EMBL/GenBank/DDBJ databases">
        <authorList>
            <consortium name="Pathogen Informatics"/>
            <person name="Doyle S."/>
        </authorList>
    </citation>
    <scope>NUCLEOTIDE SEQUENCE [LARGE SCALE GENOMIC DNA]</scope>
    <source>
        <strain evidence="2">NCTC 11048</strain>
    </source>
</reference>
<name>A0A380GAU8_STAIN</name>
<dbReference type="RefSeq" id="WP_019168489.1">
    <property type="nucleotide sequence ID" value="NZ_CAIB01000157.1"/>
</dbReference>
<keyword evidence="2" id="KW-1185">Reference proteome</keyword>